<dbReference type="OrthoDB" id="4941530at2"/>
<protein>
    <submittedName>
        <fullName evidence="2">DUF4440 domain-containing protein</fullName>
    </submittedName>
</protein>
<dbReference type="InterPro" id="IPR032710">
    <property type="entry name" value="NTF2-like_dom_sf"/>
</dbReference>
<dbReference type="Proteomes" id="UP000185696">
    <property type="component" value="Unassembled WGS sequence"/>
</dbReference>
<reference evidence="2 3" key="1">
    <citation type="submission" date="2016-12" db="EMBL/GenBank/DDBJ databases">
        <title>The draft genome sequence of Actinophytocola xinjiangensis.</title>
        <authorList>
            <person name="Wang W."/>
            <person name="Yuan L."/>
        </authorList>
    </citation>
    <scope>NUCLEOTIDE SEQUENCE [LARGE SCALE GENOMIC DNA]</scope>
    <source>
        <strain evidence="2 3">CGMCC 4.4663</strain>
    </source>
</reference>
<dbReference type="InterPro" id="IPR037401">
    <property type="entry name" value="SnoaL-like"/>
</dbReference>
<dbReference type="Gene3D" id="3.10.450.50">
    <property type="match status" value="1"/>
</dbReference>
<evidence type="ECO:0000313" key="3">
    <source>
        <dbReference type="Proteomes" id="UP000185696"/>
    </source>
</evidence>
<organism evidence="2 3">
    <name type="scientific">Actinophytocola xinjiangensis</name>
    <dbReference type="NCBI Taxonomy" id="485602"/>
    <lineage>
        <taxon>Bacteria</taxon>
        <taxon>Bacillati</taxon>
        <taxon>Actinomycetota</taxon>
        <taxon>Actinomycetes</taxon>
        <taxon>Pseudonocardiales</taxon>
        <taxon>Pseudonocardiaceae</taxon>
    </lineage>
</organism>
<evidence type="ECO:0000259" key="1">
    <source>
        <dbReference type="Pfam" id="PF13577"/>
    </source>
</evidence>
<proteinExistence type="predicted"/>
<dbReference type="EMBL" id="MSIF01000033">
    <property type="protein sequence ID" value="OLF05079.1"/>
    <property type="molecule type" value="Genomic_DNA"/>
</dbReference>
<dbReference type="AlphaFoldDB" id="A0A7Z0WDV2"/>
<dbReference type="Pfam" id="PF13577">
    <property type="entry name" value="SnoaL_4"/>
    <property type="match status" value="1"/>
</dbReference>
<dbReference type="SUPFAM" id="SSF54427">
    <property type="entry name" value="NTF2-like"/>
    <property type="match status" value="1"/>
</dbReference>
<sequence>MFDLQTLTDHVEINALVGEFTDAGMMRDYDRWASLFTADARWQIAPGALEFTGREAIRAGMERLQGNWEFFVQQVHPGWISIDGDTATGRVYTEELGRFTDGSSHANYAIYHDKFRRTPDGWKFTERVYEFRYRDDSALPGTAAPRS</sequence>
<comment type="caution">
    <text evidence="2">The sequence shown here is derived from an EMBL/GenBank/DDBJ whole genome shotgun (WGS) entry which is preliminary data.</text>
</comment>
<name>A0A7Z0WDV2_9PSEU</name>
<dbReference type="RefSeq" id="WP_075137836.1">
    <property type="nucleotide sequence ID" value="NZ_MSIF01000033.1"/>
</dbReference>
<gene>
    <name evidence="2" type="ORF">BLA60_37480</name>
</gene>
<accession>A0A7Z0WDV2</accession>
<feature type="domain" description="SnoaL-like" evidence="1">
    <location>
        <begin position="5"/>
        <end position="127"/>
    </location>
</feature>
<keyword evidence="3" id="KW-1185">Reference proteome</keyword>
<evidence type="ECO:0000313" key="2">
    <source>
        <dbReference type="EMBL" id="OLF05079.1"/>
    </source>
</evidence>